<dbReference type="PROSITE" id="PS50157">
    <property type="entry name" value="ZINC_FINGER_C2H2_2"/>
    <property type="match status" value="4"/>
</dbReference>
<comment type="caution">
    <text evidence="10">The sequence shown here is derived from an EMBL/GenBank/DDBJ whole genome shotgun (WGS) entry which is preliminary data.</text>
</comment>
<sequence>QADVIFAWRDKAFQWSQTDPLLGGVIQRTLELMTTVEKHGANAPKLDVHVRQLERLRRDAIEEDGRRDTPIRSLVYGIAESFGAMVTSLMAMRTEQEQLQQQPSEEREMRHLPDIKQEHLFEGRASMAGSEGQHSNFSNHATVHIPKSEGMRQLFATDEEDGFDGASAMDDDDDDDSVCIVDTPPPAAPLPSRPAYDDAPGPSQPRVREASAGVGSALSSNQHSGKRPADASPTDRPKRQCGSSLYGFYDDMFEEAAAAAEAAEAAADDVQQEFRCDKCDKSFRTEFGVRKHQYVHSGIKCSLCHKYLAGETNLLLHMAHIHPDPSHPANTVLQETTVPGPSHPPIDPSIDQSIDQGRDQASASVEKPFGCAQCSKTFRTVKLLRCHEKLHSNEIYKCSNCEVTRTNFSALKVHLREAHGIKPYKCEECGELFERKSQEIAHRREKHQLNRSRIEQVVERPPEVQ</sequence>
<name>A0AAV5WHX0_9BILA</name>
<evidence type="ECO:0000256" key="1">
    <source>
        <dbReference type="ARBA" id="ARBA00004123"/>
    </source>
</evidence>
<dbReference type="GO" id="GO:0008270">
    <property type="term" value="F:zinc ion binding"/>
    <property type="evidence" value="ECO:0007669"/>
    <property type="project" value="UniProtKB-KW"/>
</dbReference>
<feature type="non-terminal residue" evidence="10">
    <location>
        <position position="1"/>
    </location>
</feature>
<comment type="subcellular location">
    <subcellularLocation>
        <location evidence="1">Nucleus</location>
    </subcellularLocation>
</comment>
<gene>
    <name evidence="10" type="ORF">PFISCL1PPCAC_22532</name>
</gene>
<feature type="compositionally biased region" description="Basic and acidic residues" evidence="8">
    <location>
        <begin position="227"/>
        <end position="238"/>
    </location>
</feature>
<dbReference type="Proteomes" id="UP001432322">
    <property type="component" value="Unassembled WGS sequence"/>
</dbReference>
<dbReference type="GO" id="GO:0010468">
    <property type="term" value="P:regulation of gene expression"/>
    <property type="evidence" value="ECO:0007669"/>
    <property type="project" value="TreeGrafter"/>
</dbReference>
<feature type="region of interest" description="Disordered" evidence="8">
    <location>
        <begin position="161"/>
        <end position="241"/>
    </location>
</feature>
<keyword evidence="6" id="KW-0539">Nucleus</keyword>
<dbReference type="PANTHER" id="PTHR16515:SF66">
    <property type="entry name" value="C2H2-TYPE DOMAIN-CONTAINING PROTEIN"/>
    <property type="match status" value="1"/>
</dbReference>
<evidence type="ECO:0000256" key="3">
    <source>
        <dbReference type="ARBA" id="ARBA00022737"/>
    </source>
</evidence>
<keyword evidence="5" id="KW-0862">Zinc</keyword>
<dbReference type="EMBL" id="BTSY01000006">
    <property type="protein sequence ID" value="GMT31235.1"/>
    <property type="molecule type" value="Genomic_DNA"/>
</dbReference>
<evidence type="ECO:0000313" key="11">
    <source>
        <dbReference type="Proteomes" id="UP001432322"/>
    </source>
</evidence>
<keyword evidence="2" id="KW-0479">Metal-binding</keyword>
<dbReference type="Gene3D" id="3.30.160.60">
    <property type="entry name" value="Classic Zinc Finger"/>
    <property type="match status" value="3"/>
</dbReference>
<dbReference type="Pfam" id="PF00096">
    <property type="entry name" value="zf-C2H2"/>
    <property type="match status" value="1"/>
</dbReference>
<dbReference type="AlphaFoldDB" id="A0AAV5WHX0"/>
<keyword evidence="4 7" id="KW-0863">Zinc-finger</keyword>
<organism evidence="10 11">
    <name type="scientific">Pristionchus fissidentatus</name>
    <dbReference type="NCBI Taxonomy" id="1538716"/>
    <lineage>
        <taxon>Eukaryota</taxon>
        <taxon>Metazoa</taxon>
        <taxon>Ecdysozoa</taxon>
        <taxon>Nematoda</taxon>
        <taxon>Chromadorea</taxon>
        <taxon>Rhabditida</taxon>
        <taxon>Rhabditina</taxon>
        <taxon>Diplogasteromorpha</taxon>
        <taxon>Diplogasteroidea</taxon>
        <taxon>Neodiplogasteridae</taxon>
        <taxon>Pristionchus</taxon>
    </lineage>
</organism>
<reference evidence="10" key="1">
    <citation type="submission" date="2023-10" db="EMBL/GenBank/DDBJ databases">
        <title>Genome assembly of Pristionchus species.</title>
        <authorList>
            <person name="Yoshida K."/>
            <person name="Sommer R.J."/>
        </authorList>
    </citation>
    <scope>NUCLEOTIDE SEQUENCE</scope>
    <source>
        <strain evidence="10">RS5133</strain>
    </source>
</reference>
<dbReference type="InterPro" id="IPR050331">
    <property type="entry name" value="Zinc_finger"/>
</dbReference>
<evidence type="ECO:0000313" key="10">
    <source>
        <dbReference type="EMBL" id="GMT31235.1"/>
    </source>
</evidence>
<feature type="region of interest" description="Disordered" evidence="8">
    <location>
        <begin position="332"/>
        <end position="359"/>
    </location>
</feature>
<evidence type="ECO:0000259" key="9">
    <source>
        <dbReference type="PROSITE" id="PS50157"/>
    </source>
</evidence>
<dbReference type="InterPro" id="IPR013087">
    <property type="entry name" value="Znf_C2H2_type"/>
</dbReference>
<evidence type="ECO:0000256" key="4">
    <source>
        <dbReference type="ARBA" id="ARBA00022771"/>
    </source>
</evidence>
<feature type="region of interest" description="Disordered" evidence="8">
    <location>
        <begin position="126"/>
        <end position="146"/>
    </location>
</feature>
<evidence type="ECO:0000256" key="2">
    <source>
        <dbReference type="ARBA" id="ARBA00022723"/>
    </source>
</evidence>
<proteinExistence type="predicted"/>
<feature type="compositionally biased region" description="Acidic residues" evidence="8">
    <location>
        <begin position="161"/>
        <end position="177"/>
    </location>
</feature>
<feature type="domain" description="C2H2-type" evidence="9">
    <location>
        <begin position="396"/>
        <end position="423"/>
    </location>
</feature>
<evidence type="ECO:0000256" key="7">
    <source>
        <dbReference type="PROSITE-ProRule" id="PRU00042"/>
    </source>
</evidence>
<feature type="domain" description="C2H2-type" evidence="9">
    <location>
        <begin position="274"/>
        <end position="301"/>
    </location>
</feature>
<keyword evidence="11" id="KW-1185">Reference proteome</keyword>
<dbReference type="SMART" id="SM00355">
    <property type="entry name" value="ZnF_C2H2"/>
    <property type="match status" value="5"/>
</dbReference>
<accession>A0AAV5WHX0</accession>
<evidence type="ECO:0000256" key="5">
    <source>
        <dbReference type="ARBA" id="ARBA00022833"/>
    </source>
</evidence>
<evidence type="ECO:0000256" key="8">
    <source>
        <dbReference type="SAM" id="MobiDB-lite"/>
    </source>
</evidence>
<dbReference type="PROSITE" id="PS00028">
    <property type="entry name" value="ZINC_FINGER_C2H2_1"/>
    <property type="match status" value="4"/>
</dbReference>
<protein>
    <recommendedName>
        <fullName evidence="9">C2H2-type domain-containing protein</fullName>
    </recommendedName>
</protein>
<feature type="domain" description="C2H2-type" evidence="9">
    <location>
        <begin position="424"/>
        <end position="452"/>
    </location>
</feature>
<dbReference type="SUPFAM" id="SSF57667">
    <property type="entry name" value="beta-beta-alpha zinc fingers"/>
    <property type="match status" value="3"/>
</dbReference>
<evidence type="ECO:0000256" key="6">
    <source>
        <dbReference type="ARBA" id="ARBA00023242"/>
    </source>
</evidence>
<feature type="compositionally biased region" description="Polar residues" evidence="8">
    <location>
        <begin position="132"/>
        <end position="141"/>
    </location>
</feature>
<feature type="compositionally biased region" description="Pro residues" evidence="8">
    <location>
        <begin position="183"/>
        <end position="192"/>
    </location>
</feature>
<feature type="domain" description="C2H2-type" evidence="9">
    <location>
        <begin position="369"/>
        <end position="396"/>
    </location>
</feature>
<dbReference type="GO" id="GO:0005634">
    <property type="term" value="C:nucleus"/>
    <property type="evidence" value="ECO:0007669"/>
    <property type="project" value="UniProtKB-SubCell"/>
</dbReference>
<dbReference type="PANTHER" id="PTHR16515">
    <property type="entry name" value="PR DOMAIN ZINC FINGER PROTEIN"/>
    <property type="match status" value="1"/>
</dbReference>
<keyword evidence="3" id="KW-0677">Repeat</keyword>
<dbReference type="InterPro" id="IPR036236">
    <property type="entry name" value="Znf_C2H2_sf"/>
</dbReference>
<feature type="compositionally biased region" description="Polar residues" evidence="8">
    <location>
        <begin position="350"/>
        <end position="359"/>
    </location>
</feature>